<feature type="transmembrane region" description="Helical" evidence="1">
    <location>
        <begin position="212"/>
        <end position="233"/>
    </location>
</feature>
<feature type="transmembrane region" description="Helical" evidence="1">
    <location>
        <begin position="101"/>
        <end position="120"/>
    </location>
</feature>
<feature type="transmembrane region" description="Helical" evidence="1">
    <location>
        <begin position="174"/>
        <end position="200"/>
    </location>
</feature>
<dbReference type="Proteomes" id="UP000267077">
    <property type="component" value="Unassembled WGS sequence"/>
</dbReference>
<feature type="transmembrane region" description="Helical" evidence="1">
    <location>
        <begin position="324"/>
        <end position="340"/>
    </location>
</feature>
<protein>
    <recommendedName>
        <fullName evidence="4">DUF2029 domain-containing protein</fullName>
    </recommendedName>
</protein>
<dbReference type="RefSeq" id="WP_126673568.1">
    <property type="nucleotide sequence ID" value="NZ_RYZR01000005.1"/>
</dbReference>
<feature type="transmembrane region" description="Helical" evidence="1">
    <location>
        <begin position="291"/>
        <end position="312"/>
    </location>
</feature>
<dbReference type="AlphaFoldDB" id="A0A432LTZ4"/>
<keyword evidence="1" id="KW-0472">Membrane</keyword>
<dbReference type="OrthoDB" id="6057858at2"/>
<evidence type="ECO:0000313" key="3">
    <source>
        <dbReference type="Proteomes" id="UP000267077"/>
    </source>
</evidence>
<evidence type="ECO:0000256" key="1">
    <source>
        <dbReference type="SAM" id="Phobius"/>
    </source>
</evidence>
<name>A0A432LTZ4_9GAMM</name>
<evidence type="ECO:0008006" key="4">
    <source>
        <dbReference type="Google" id="ProtNLM"/>
    </source>
</evidence>
<evidence type="ECO:0000313" key="2">
    <source>
        <dbReference type="EMBL" id="RUL64288.1"/>
    </source>
</evidence>
<sequence length="423" mass="47612">MLSTLIEVTDTNMMKSIFPRIRDWMSSVPGILILLLIVFVWRRPVEWHHPYVWVEEGTITLPAYLEQGWHSLWAPVAGYLVLPAKLIFLTSISLSASHYPAIAYALTLIFEIGTIALIAYSPTHLRFPKLAAVAVALIPTQPEVFAVSEYAFWWGALWSFVVVFWRVDERPRTIWRCVLTVVGGLSSPMAVPAAALLGYRAFKQPQRGDKEVFAVAALVAVIQCISVVTATVPMGFGKRYFDAVQIVVRFFGHYVISTERPPIALLCVIGLAILGVIFGFAIGRQKWHDKYFVMLLGALCAAIIASISRVAIDQLHPVLGGPRYFFYPYIFLTWLLLYIYGEAGSRVRAFIGVVFVCAFVQFLMHGRQEYDTFRWRAELGRCINAGSDIYQLPIQFAGPKTIAWHVALKGTQCQQLVDRSIFK</sequence>
<feature type="transmembrane region" description="Helical" evidence="1">
    <location>
        <begin position="150"/>
        <end position="167"/>
    </location>
</feature>
<organism evidence="2 3">
    <name type="scientific">Dyella dinghuensis</name>
    <dbReference type="NCBI Taxonomy" id="1920169"/>
    <lineage>
        <taxon>Bacteria</taxon>
        <taxon>Pseudomonadati</taxon>
        <taxon>Pseudomonadota</taxon>
        <taxon>Gammaproteobacteria</taxon>
        <taxon>Lysobacterales</taxon>
        <taxon>Rhodanobacteraceae</taxon>
        <taxon>Dyella</taxon>
    </lineage>
</organism>
<feature type="transmembrane region" description="Helical" evidence="1">
    <location>
        <begin position="72"/>
        <end position="94"/>
    </location>
</feature>
<feature type="transmembrane region" description="Helical" evidence="1">
    <location>
        <begin position="21"/>
        <end position="41"/>
    </location>
</feature>
<proteinExistence type="predicted"/>
<keyword evidence="1" id="KW-1133">Transmembrane helix</keyword>
<gene>
    <name evidence="2" type="ORF">EKH79_09595</name>
</gene>
<feature type="transmembrane region" description="Helical" evidence="1">
    <location>
        <begin position="263"/>
        <end position="282"/>
    </location>
</feature>
<dbReference type="EMBL" id="RYZR01000005">
    <property type="protein sequence ID" value="RUL64288.1"/>
    <property type="molecule type" value="Genomic_DNA"/>
</dbReference>
<feature type="transmembrane region" description="Helical" evidence="1">
    <location>
        <begin position="347"/>
        <end position="364"/>
    </location>
</feature>
<comment type="caution">
    <text evidence="2">The sequence shown here is derived from an EMBL/GenBank/DDBJ whole genome shotgun (WGS) entry which is preliminary data.</text>
</comment>
<accession>A0A432LTZ4</accession>
<reference evidence="2 3" key="1">
    <citation type="submission" date="2018-12" db="EMBL/GenBank/DDBJ databases">
        <title>Dyella dinghuensis sp. nov. DHOA06 and Dyella choica sp. nov. 4M-K27, isolated from forest soil.</title>
        <authorList>
            <person name="Qiu L.-H."/>
            <person name="Gao Z.-H."/>
        </authorList>
    </citation>
    <scope>NUCLEOTIDE SEQUENCE [LARGE SCALE GENOMIC DNA]</scope>
    <source>
        <strain evidence="2 3">DHOA06</strain>
    </source>
</reference>
<keyword evidence="3" id="KW-1185">Reference proteome</keyword>
<keyword evidence="1" id="KW-0812">Transmembrane</keyword>